<dbReference type="InterPro" id="IPR027417">
    <property type="entry name" value="P-loop_NTPase"/>
</dbReference>
<dbReference type="InterPro" id="IPR011009">
    <property type="entry name" value="Kinase-like_dom_sf"/>
</dbReference>
<feature type="domain" description="Aminoglycoside phosphotransferase" evidence="11">
    <location>
        <begin position="180"/>
        <end position="432"/>
    </location>
</feature>
<dbReference type="GO" id="GO:0005524">
    <property type="term" value="F:ATP binding"/>
    <property type="evidence" value="ECO:0007669"/>
    <property type="project" value="UniProtKB-KW"/>
</dbReference>
<evidence type="ECO:0000256" key="10">
    <source>
        <dbReference type="ARBA" id="ARBA00032441"/>
    </source>
</evidence>
<dbReference type="SUPFAM" id="SSF56112">
    <property type="entry name" value="Protein kinase-like (PK-like)"/>
    <property type="match status" value="1"/>
</dbReference>
<evidence type="ECO:0000256" key="8">
    <source>
        <dbReference type="ARBA" id="ARBA00022840"/>
    </source>
</evidence>
<reference evidence="12 13" key="1">
    <citation type="submission" date="2018-06" db="EMBL/GenBank/DDBJ databases">
        <title>Genomic Encyclopedia of Type Strains, Phase IV (KMG-IV): sequencing the most valuable type-strain genomes for metagenomic binning, comparative biology and taxonomic classification.</title>
        <authorList>
            <person name="Goeker M."/>
        </authorList>
    </citation>
    <scope>NUCLEOTIDE SEQUENCE [LARGE SCALE GENOMIC DNA]</scope>
    <source>
        <strain evidence="12 13">DSM 25619</strain>
    </source>
</reference>
<evidence type="ECO:0000256" key="4">
    <source>
        <dbReference type="ARBA" id="ARBA00022490"/>
    </source>
</evidence>
<evidence type="ECO:0000313" key="12">
    <source>
        <dbReference type="EMBL" id="RBO97806.1"/>
    </source>
</evidence>
<dbReference type="GO" id="GO:0005737">
    <property type="term" value="C:cytoplasm"/>
    <property type="evidence" value="ECO:0007669"/>
    <property type="project" value="UniProtKB-SubCell"/>
</dbReference>
<evidence type="ECO:0000259" key="11">
    <source>
        <dbReference type="Pfam" id="PF01636"/>
    </source>
</evidence>
<keyword evidence="6" id="KW-0479">Metal-binding</keyword>
<dbReference type="EMBL" id="QNRH01000002">
    <property type="protein sequence ID" value="RBO97806.1"/>
    <property type="molecule type" value="Genomic_DNA"/>
</dbReference>
<dbReference type="Gene3D" id="3.40.50.300">
    <property type="entry name" value="P-loop containing nucleotide triphosphate hydrolases"/>
    <property type="match status" value="1"/>
</dbReference>
<evidence type="ECO:0000256" key="6">
    <source>
        <dbReference type="ARBA" id="ARBA00022723"/>
    </source>
</evidence>
<dbReference type="AlphaFoldDB" id="A0A366E5Z4"/>
<dbReference type="PANTHER" id="PTHR33540:SF2">
    <property type="entry name" value="TRNA THREONYLCARBAMOYLADENOSINE BIOSYNTHESIS PROTEIN TSAE"/>
    <property type="match status" value="1"/>
</dbReference>
<dbReference type="Pfam" id="PF02367">
    <property type="entry name" value="TsaE"/>
    <property type="match status" value="1"/>
</dbReference>
<evidence type="ECO:0000256" key="5">
    <source>
        <dbReference type="ARBA" id="ARBA00022694"/>
    </source>
</evidence>
<evidence type="ECO:0000256" key="2">
    <source>
        <dbReference type="ARBA" id="ARBA00007599"/>
    </source>
</evidence>
<keyword evidence="9" id="KW-0460">Magnesium</keyword>
<dbReference type="RefSeq" id="WP_113943754.1">
    <property type="nucleotide sequence ID" value="NZ_JBHEEG010000002.1"/>
</dbReference>
<evidence type="ECO:0000313" key="13">
    <source>
        <dbReference type="Proteomes" id="UP000252893"/>
    </source>
</evidence>
<keyword evidence="4" id="KW-0963">Cytoplasm</keyword>
<dbReference type="Proteomes" id="UP000252893">
    <property type="component" value="Unassembled WGS sequence"/>
</dbReference>
<keyword evidence="13" id="KW-1185">Reference proteome</keyword>
<dbReference type="Gene3D" id="3.90.1200.10">
    <property type="match status" value="1"/>
</dbReference>
<dbReference type="PANTHER" id="PTHR33540">
    <property type="entry name" value="TRNA THREONYLCARBAMOYLADENOSINE BIOSYNTHESIS PROTEIN TSAE"/>
    <property type="match status" value="1"/>
</dbReference>
<evidence type="ECO:0000256" key="9">
    <source>
        <dbReference type="ARBA" id="ARBA00022842"/>
    </source>
</evidence>
<dbReference type="InterPro" id="IPR012180">
    <property type="entry name" value="Bifunc_ATPase/PTrfase"/>
</dbReference>
<dbReference type="GO" id="GO:0002949">
    <property type="term" value="P:tRNA threonylcarbamoyladenosine modification"/>
    <property type="evidence" value="ECO:0007669"/>
    <property type="project" value="InterPro"/>
</dbReference>
<name>A0A366E5Z4_9HYPH</name>
<comment type="similarity">
    <text evidence="2">Belongs to the TsaE family.</text>
</comment>
<comment type="caution">
    <text evidence="12">The sequence shown here is derived from an EMBL/GenBank/DDBJ whole genome shotgun (WGS) entry which is preliminary data.</text>
</comment>
<dbReference type="GO" id="GO:0046872">
    <property type="term" value="F:metal ion binding"/>
    <property type="evidence" value="ECO:0007669"/>
    <property type="project" value="UniProtKB-KW"/>
</dbReference>
<dbReference type="NCBIfam" id="TIGR00150">
    <property type="entry name" value="T6A_YjeE"/>
    <property type="match status" value="1"/>
</dbReference>
<accession>A0A366E5Z4</accession>
<evidence type="ECO:0000256" key="7">
    <source>
        <dbReference type="ARBA" id="ARBA00022741"/>
    </source>
</evidence>
<protein>
    <recommendedName>
        <fullName evidence="3">tRNA threonylcarbamoyladenosine biosynthesis protein TsaE</fullName>
    </recommendedName>
    <alternativeName>
        <fullName evidence="10">t(6)A37 threonylcarbamoyladenosine biosynthesis protein TsaE</fullName>
    </alternativeName>
</protein>
<evidence type="ECO:0000256" key="1">
    <source>
        <dbReference type="ARBA" id="ARBA00004496"/>
    </source>
</evidence>
<evidence type="ECO:0000256" key="3">
    <source>
        <dbReference type="ARBA" id="ARBA00019010"/>
    </source>
</evidence>
<keyword evidence="8" id="KW-0067">ATP-binding</keyword>
<gene>
    <name evidence="12" type="ORF">DFR47_102596</name>
</gene>
<dbReference type="Gene3D" id="3.30.200.20">
    <property type="entry name" value="Phosphorylase Kinase, domain 1"/>
    <property type="match status" value="1"/>
</dbReference>
<dbReference type="InterPro" id="IPR003442">
    <property type="entry name" value="T6A_TsaE"/>
</dbReference>
<dbReference type="OrthoDB" id="9809275at2"/>
<dbReference type="PIRSF" id="PIRSF036599">
    <property type="entry name" value="AtpPhos"/>
    <property type="match status" value="1"/>
</dbReference>
<proteinExistence type="inferred from homology"/>
<organism evidence="12 13">
    <name type="scientific">Pseudochrobactrum asaccharolyticum</name>
    <dbReference type="NCBI Taxonomy" id="354351"/>
    <lineage>
        <taxon>Bacteria</taxon>
        <taxon>Pseudomonadati</taxon>
        <taxon>Pseudomonadota</taxon>
        <taxon>Alphaproteobacteria</taxon>
        <taxon>Hyphomicrobiales</taxon>
        <taxon>Brucellaceae</taxon>
        <taxon>Pseudochrobactrum</taxon>
    </lineage>
</organism>
<dbReference type="Pfam" id="PF01636">
    <property type="entry name" value="APH"/>
    <property type="match status" value="1"/>
</dbReference>
<keyword evidence="5" id="KW-0819">tRNA processing</keyword>
<dbReference type="SUPFAM" id="SSF52540">
    <property type="entry name" value="P-loop containing nucleoside triphosphate hydrolases"/>
    <property type="match status" value="1"/>
</dbReference>
<dbReference type="InterPro" id="IPR002575">
    <property type="entry name" value="Aminoglycoside_PTrfase"/>
</dbReference>
<keyword evidence="7" id="KW-0547">Nucleotide-binding</keyword>
<sequence length="508" mass="57080">MADEQDSSTLYTVELVLENEAAMIRFAEDIALALAKGDLVTLKGDLGAGKSTLARAIIRTIANDDFYEVPSPTFTLVQSYPELRLPVVHTDLYRLSSPEELDELGLDEALESGAVLVEWPQQGEGVLPAPTIAITIDHEGDGRRLMMEVTAKAARRISRSLGIRSFLGKSGRHNVSRRYLLGDASPRGYELITSDSGTEILMNAPAMPYDPPVKDGRPYRQIAHLAENMDAFVAMNRLLSEKGFRVPEMRAINLDRGFLLMEHLGTEGVLDSEGKPLAERYVAAARMLAHLHQHDWPQDITISEDRTHHLHMFDRDAMLIEAELLPVWYLPYVQGEPASADQTQSFEQAWDSVFKSLENAEYNLLMRDYHSPNILWQEKAEGIDRLGIIDFQDAMIGPSAYDLASLAMDARVTIADELQDQIVAAYCDERRKLTKNFDEEAFRSAYAIMAAQRNTKILGIFVRLFKRDGKPAYLQHLPRIQAYAARALQHPALAPVKDWYQKNGLLQD</sequence>
<comment type="subcellular location">
    <subcellularLocation>
        <location evidence="1">Cytoplasm</location>
    </subcellularLocation>
</comment>